<evidence type="ECO:0000259" key="8">
    <source>
        <dbReference type="PROSITE" id="PS50166"/>
    </source>
</evidence>
<comment type="subcellular location">
    <subcellularLocation>
        <location evidence="1">Nucleus</location>
    </subcellularLocation>
</comment>
<dbReference type="Pfam" id="PF18777">
    <property type="entry name" value="CRM1_repeat"/>
    <property type="match status" value="1"/>
</dbReference>
<dbReference type="GO" id="GO:0000055">
    <property type="term" value="P:ribosomal large subunit export from nucleus"/>
    <property type="evidence" value="ECO:0007669"/>
    <property type="project" value="TreeGrafter"/>
</dbReference>
<dbReference type="GO" id="GO:0006611">
    <property type="term" value="P:protein export from nucleus"/>
    <property type="evidence" value="ECO:0007669"/>
    <property type="project" value="InterPro"/>
</dbReference>
<dbReference type="GO" id="GO:0005634">
    <property type="term" value="C:nucleus"/>
    <property type="evidence" value="ECO:0007669"/>
    <property type="project" value="UniProtKB-SubCell"/>
</dbReference>
<keyword evidence="4" id="KW-0509">mRNA transport</keyword>
<proteinExistence type="inferred from homology"/>
<dbReference type="InterPro" id="IPR040485">
    <property type="entry name" value="XPO1_repeat_3"/>
</dbReference>
<keyword evidence="6" id="KW-0539">Nucleus</keyword>
<dbReference type="InterPro" id="IPR016024">
    <property type="entry name" value="ARM-type_fold"/>
</dbReference>
<protein>
    <recommendedName>
        <fullName evidence="7">Exportin-1</fullName>
    </recommendedName>
</protein>
<dbReference type="InterPro" id="IPR014877">
    <property type="entry name" value="XPO1_C_dom"/>
</dbReference>
<dbReference type="PANTHER" id="PTHR11223:SF2">
    <property type="entry name" value="EXPORTIN-1"/>
    <property type="match status" value="1"/>
</dbReference>
<sequence length="1100" mass="126076">MSVATADLAVIEQARTGLDPSGEKIDVDTLDQVVMIMNKGVGENQRAASELLSAFKTDARSWTKVDAILEYSKHVETKYFGLQILEQLIQTRWKSLPRDQCEGIKGYIVSKILEISSNEITDDGLRLLLQKFNLVLVQIVKFEWPRHWPSFIMDIVGSSRNSQYICMNNMEILRLLSEEVFDFDTNLTTSKAAFLKQEFCSQFQAVHNLCLEILQSSDNADLVYSTLRTLHGFLSWAPVGFIFENSLIELITGRFMPFPTFRSLCVQCLIEISGIDISSDPKYGVRLDVMFKNVMSVLSDQIPIETDIAESYARGQNADQQLISNLSLFLATYLRKHSSICEILEASPVDSRAETKAAHALALKYLLKISEVEDTEVFKITLDYWNWLCAELFRESPFEAMQASLLDALRVMRDNSNENPRRQLYSGVLSDLRMLMISRMAKPEEVIVVVNENNEAVRELVKDTDSIVLYKTMRETLVFLTHLDYRDTENKMIEKLHQQVNGNEFSWKNLNTLCWAIGSISGAMREEDERRFLVTVIRDLLGLCEQKRGKNNKAVIASNIMYVVGQYPRFLRAHWRFLKTVINKLFEFMHESHEGVQDMACDTFIKIVVKCRTHFTCVQSGENQAFVDEILMNLNTIICDLSQPQVHVFYEAMGHIICSESDEQNQIRLIESLMSVPNRIWAEIVETSNANPQLLYDQDLLRNLIHILKSNVAACKSIGAPFFSQMNQIFMEVVSMYKLISTTICGLVQEQGPEVLKQPIVKLMRAVKRESLTLTSTWIARTNVCRIEDLRKLASANGQDIMKRMCDLVVPAIFEVVLEDYKNGVPDSREPKVLSLLSITIVVFNDKFAGYLEKMMEIVFVPTLEMIQAETSHYPEHRVNFFQMIQSATTSCFDIVIQLPEKMLGLIVQSLLWALQHTIRTVAEIGIQMITEFVKRLREYPNNSVRQQFYSRYFMEMLNHVMGVVTDHNQVQFVGLANLSEAVCQLFICAESDIKVNLSESQNNVEYVADSMAQILQTHFSNLNADQVRVAIKGFFSYNRVQTKMRDHIRDFLIQIKEDAGADTADLFLEDKEKEIQRMQQEKNMVPGIQNPHEVDEEMA</sequence>
<dbReference type="Pfam" id="PF03810">
    <property type="entry name" value="IBN_N"/>
    <property type="match status" value="1"/>
</dbReference>
<dbReference type="PANTHER" id="PTHR11223">
    <property type="entry name" value="EXPORTIN 1/5"/>
    <property type="match status" value="1"/>
</dbReference>
<dbReference type="EMBL" id="CAJFCW020000005">
    <property type="protein sequence ID" value="CAG9119731.1"/>
    <property type="molecule type" value="Genomic_DNA"/>
</dbReference>
<gene>
    <name evidence="9" type="ORF">BOKJ2_LOCUS10948</name>
</gene>
<keyword evidence="10" id="KW-1185">Reference proteome</keyword>
<dbReference type="SMART" id="SM01102">
    <property type="entry name" value="CRM1_C"/>
    <property type="match status" value="1"/>
</dbReference>
<dbReference type="GO" id="GO:0000056">
    <property type="term" value="P:ribosomal small subunit export from nucleus"/>
    <property type="evidence" value="ECO:0007669"/>
    <property type="project" value="TreeGrafter"/>
</dbReference>
<evidence type="ECO:0000313" key="9">
    <source>
        <dbReference type="EMBL" id="CAD5224178.1"/>
    </source>
</evidence>
<dbReference type="PROSITE" id="PS50166">
    <property type="entry name" value="IMPORTIN_B_NT"/>
    <property type="match status" value="1"/>
</dbReference>
<keyword evidence="3" id="KW-0813">Transport</keyword>
<dbReference type="GO" id="GO:0031267">
    <property type="term" value="F:small GTPase binding"/>
    <property type="evidence" value="ECO:0007669"/>
    <property type="project" value="InterPro"/>
</dbReference>
<dbReference type="Pfam" id="PF08389">
    <property type="entry name" value="Xpo1"/>
    <property type="match status" value="1"/>
</dbReference>
<dbReference type="GO" id="GO:0005737">
    <property type="term" value="C:cytoplasm"/>
    <property type="evidence" value="ECO:0007669"/>
    <property type="project" value="TreeGrafter"/>
</dbReference>
<evidence type="ECO:0000256" key="1">
    <source>
        <dbReference type="ARBA" id="ARBA00004123"/>
    </source>
</evidence>
<dbReference type="FunFam" id="1.25.10.10:FF:001255">
    <property type="entry name" value="Exportin 1"/>
    <property type="match status" value="1"/>
</dbReference>
<dbReference type="Pfam" id="PF18787">
    <property type="entry name" value="CRM1_repeat_3"/>
    <property type="match status" value="1"/>
</dbReference>
<dbReference type="SUPFAM" id="SSF48371">
    <property type="entry name" value="ARM repeat"/>
    <property type="match status" value="1"/>
</dbReference>
<organism evidence="9 10">
    <name type="scientific">Bursaphelenchus okinawaensis</name>
    <dbReference type="NCBI Taxonomy" id="465554"/>
    <lineage>
        <taxon>Eukaryota</taxon>
        <taxon>Metazoa</taxon>
        <taxon>Ecdysozoa</taxon>
        <taxon>Nematoda</taxon>
        <taxon>Chromadorea</taxon>
        <taxon>Rhabditida</taxon>
        <taxon>Tylenchina</taxon>
        <taxon>Tylenchomorpha</taxon>
        <taxon>Aphelenchoidea</taxon>
        <taxon>Aphelenchoididae</taxon>
        <taxon>Bursaphelenchus</taxon>
    </lineage>
</organism>
<dbReference type="SMART" id="SM00913">
    <property type="entry name" value="IBN_N"/>
    <property type="match status" value="1"/>
</dbReference>
<evidence type="ECO:0000256" key="5">
    <source>
        <dbReference type="ARBA" id="ARBA00022927"/>
    </source>
</evidence>
<reference evidence="9" key="1">
    <citation type="submission" date="2020-09" db="EMBL/GenBank/DDBJ databases">
        <authorList>
            <person name="Kikuchi T."/>
        </authorList>
    </citation>
    <scope>NUCLEOTIDE SEQUENCE</scope>
    <source>
        <strain evidence="9">SH1</strain>
    </source>
</reference>
<dbReference type="Pfam" id="PF18784">
    <property type="entry name" value="CRM1_repeat_2"/>
    <property type="match status" value="1"/>
</dbReference>
<accession>A0A811L7S2</accession>
<name>A0A811L7S2_9BILA</name>
<keyword evidence="5" id="KW-0653">Protein transport</keyword>
<dbReference type="InterPro" id="IPR041235">
    <property type="entry name" value="Exp1_repeat_2"/>
</dbReference>
<evidence type="ECO:0000256" key="7">
    <source>
        <dbReference type="ARBA" id="ARBA00073514"/>
    </source>
</evidence>
<dbReference type="InterPro" id="IPR001494">
    <property type="entry name" value="Importin-beta_N"/>
</dbReference>
<dbReference type="Proteomes" id="UP000614601">
    <property type="component" value="Unassembled WGS sequence"/>
</dbReference>
<evidence type="ECO:0000256" key="3">
    <source>
        <dbReference type="ARBA" id="ARBA00022448"/>
    </source>
</evidence>
<dbReference type="Gene3D" id="1.25.10.10">
    <property type="entry name" value="Leucine-rich Repeat Variant"/>
    <property type="match status" value="1"/>
</dbReference>
<dbReference type="AlphaFoldDB" id="A0A811L7S2"/>
<dbReference type="InterPro" id="IPR041123">
    <property type="entry name" value="CRM1_repeat"/>
</dbReference>
<dbReference type="OrthoDB" id="27218at2759"/>
<comment type="caution">
    <text evidence="9">The sequence shown here is derived from an EMBL/GenBank/DDBJ whole genome shotgun (WGS) entry which is preliminary data.</text>
</comment>
<comment type="similarity">
    <text evidence="2">Belongs to the exportin family.</text>
</comment>
<dbReference type="GO" id="GO:0051028">
    <property type="term" value="P:mRNA transport"/>
    <property type="evidence" value="ECO:0007669"/>
    <property type="project" value="UniProtKB-KW"/>
</dbReference>
<dbReference type="InterPro" id="IPR045065">
    <property type="entry name" value="XPO1/5"/>
</dbReference>
<dbReference type="InterPro" id="IPR013598">
    <property type="entry name" value="Exportin-1/Importin-b-like"/>
</dbReference>
<feature type="domain" description="Importin N-terminal" evidence="8">
    <location>
        <begin position="48"/>
        <end position="114"/>
    </location>
</feature>
<evidence type="ECO:0000313" key="10">
    <source>
        <dbReference type="Proteomes" id="UP000614601"/>
    </source>
</evidence>
<dbReference type="Pfam" id="PF08767">
    <property type="entry name" value="CRM1_C"/>
    <property type="match status" value="1"/>
</dbReference>
<dbReference type="GO" id="GO:0005049">
    <property type="term" value="F:nuclear export signal receptor activity"/>
    <property type="evidence" value="ECO:0007669"/>
    <property type="project" value="InterPro"/>
</dbReference>
<dbReference type="EMBL" id="CAJFDH010000005">
    <property type="protein sequence ID" value="CAD5224178.1"/>
    <property type="molecule type" value="Genomic_DNA"/>
</dbReference>
<evidence type="ECO:0000256" key="6">
    <source>
        <dbReference type="ARBA" id="ARBA00023242"/>
    </source>
</evidence>
<dbReference type="Proteomes" id="UP000783686">
    <property type="component" value="Unassembled WGS sequence"/>
</dbReference>
<dbReference type="InterPro" id="IPR011989">
    <property type="entry name" value="ARM-like"/>
</dbReference>
<evidence type="ECO:0000256" key="2">
    <source>
        <dbReference type="ARBA" id="ARBA00009466"/>
    </source>
</evidence>
<evidence type="ECO:0000256" key="4">
    <source>
        <dbReference type="ARBA" id="ARBA00022816"/>
    </source>
</evidence>